<dbReference type="HOGENOM" id="CLU_369537_0_0_10"/>
<evidence type="ECO:0000256" key="1">
    <source>
        <dbReference type="SAM" id="MobiDB-lite"/>
    </source>
</evidence>
<dbReference type="KEGG" id="pah:Poras_1037"/>
<accession>F4KKQ5</accession>
<evidence type="ECO:0000313" key="3">
    <source>
        <dbReference type="EMBL" id="AEE12980.1"/>
    </source>
</evidence>
<dbReference type="InterPro" id="IPR008969">
    <property type="entry name" value="CarboxyPept-like_regulatory"/>
</dbReference>
<dbReference type="Gene3D" id="2.60.40.1120">
    <property type="entry name" value="Carboxypeptidase-like, regulatory domain"/>
    <property type="match status" value="1"/>
</dbReference>
<keyword evidence="4" id="KW-1185">Reference proteome</keyword>
<evidence type="ECO:0000313" key="4">
    <source>
        <dbReference type="Proteomes" id="UP000006545"/>
    </source>
</evidence>
<protein>
    <submittedName>
        <fullName evidence="3">TonB-dependent receptor</fullName>
    </submittedName>
</protein>
<dbReference type="InterPro" id="IPR041700">
    <property type="entry name" value="OMP_b-brl_3"/>
</dbReference>
<keyword evidence="3" id="KW-0675">Receptor</keyword>
<dbReference type="Proteomes" id="UP000006545">
    <property type="component" value="Chromosome"/>
</dbReference>
<dbReference type="SUPFAM" id="SSF49464">
    <property type="entry name" value="Carboxypeptidase regulatory domain-like"/>
    <property type="match status" value="1"/>
</dbReference>
<organism evidence="3 4">
    <name type="scientific">Porphyromonas asaccharolytica (strain ATCC 25260 / DSM 20707 / BCRC 10618 / CCUG 7834 / JCM 6326 / LMG 13178 / VPI 4198 / B440)</name>
    <name type="common">Bacteroides asaccharolyticus</name>
    <dbReference type="NCBI Taxonomy" id="879243"/>
    <lineage>
        <taxon>Bacteria</taxon>
        <taxon>Pseudomonadati</taxon>
        <taxon>Bacteroidota</taxon>
        <taxon>Bacteroidia</taxon>
        <taxon>Bacteroidales</taxon>
        <taxon>Porphyromonadaceae</taxon>
        <taxon>Porphyromonas</taxon>
    </lineage>
</organism>
<dbReference type="eggNOG" id="COG4206">
    <property type="taxonomic scope" value="Bacteria"/>
</dbReference>
<proteinExistence type="predicted"/>
<dbReference type="SUPFAM" id="SSF56935">
    <property type="entry name" value="Porins"/>
    <property type="match status" value="1"/>
</dbReference>
<reference evidence="4" key="1">
    <citation type="submission" date="2011-04" db="EMBL/GenBank/DDBJ databases">
        <title>The complete genome of Porphyromonas asaccharolytica DSM 20707.</title>
        <authorList>
            <person name="Lucas S."/>
            <person name="Han J."/>
            <person name="Lapidus A."/>
            <person name="Bruce D."/>
            <person name="Goodwin L."/>
            <person name="Pitluck S."/>
            <person name="Peters L."/>
            <person name="Kyrpides N."/>
            <person name="Mavromatis K."/>
            <person name="Ivanova N."/>
            <person name="Ovchinnikova G."/>
            <person name="Pagani I."/>
            <person name="Lu M."/>
            <person name="Detter J.C."/>
            <person name="Tapia R."/>
            <person name="Han C."/>
            <person name="Land M."/>
            <person name="Hauser L."/>
            <person name="Markowitz V."/>
            <person name="Cheng J.-F."/>
            <person name="Hugenholtz P."/>
            <person name="Woyke T."/>
            <person name="Wu D."/>
            <person name="Gronow S."/>
            <person name="Wellnitz S."/>
            <person name="Brambilla E."/>
            <person name="Klenk H.-P."/>
            <person name="Eisen J.A."/>
        </authorList>
    </citation>
    <scope>NUCLEOTIDE SEQUENCE [LARGE SCALE GENOMIC DNA]</scope>
    <source>
        <strain evidence="4">ATCC 25260 / DSM 20707 / VPI 4198</strain>
    </source>
</reference>
<gene>
    <name evidence="3" type="ordered locus">Poras_1037</name>
</gene>
<dbReference type="OrthoDB" id="8764943at2"/>
<dbReference type="AlphaFoldDB" id="F4KKQ5"/>
<dbReference type="EMBL" id="CP002689">
    <property type="protein sequence ID" value="AEE12980.1"/>
    <property type="molecule type" value="Genomic_DNA"/>
</dbReference>
<feature type="domain" description="Outer membrane protein beta-barrel" evidence="2">
    <location>
        <begin position="438"/>
        <end position="735"/>
    </location>
</feature>
<dbReference type="Pfam" id="PF14905">
    <property type="entry name" value="OMP_b-brl_3"/>
    <property type="match status" value="1"/>
</dbReference>
<name>F4KKQ5_PORAD</name>
<dbReference type="STRING" id="879243.Poras_1037"/>
<feature type="region of interest" description="Disordered" evidence="1">
    <location>
        <begin position="747"/>
        <end position="770"/>
    </location>
</feature>
<dbReference type="Pfam" id="PF13620">
    <property type="entry name" value="CarboxypepD_reg"/>
    <property type="match status" value="1"/>
</dbReference>
<sequence length="770" mass="86762">MTESPFPAKDRKMTFVRLILSLLLVVVSAVASLAQERIGTVTGEVTTTTGEALVNAVVLFTSSQDSTHCFPAVCDGQGRFYLELPLGAYSYRVSSLGSNYTPERNHVEVSKEPTNPLSIVIAPAAQALDEVVIVAKRPFVTYSSGVARYNLLANPAAIGGNLLDGLKLIPGVQVEERGGLSVYGFYTLTVAVNGRILRLSPEEVQAYLSSLSVEDAERVELIRHPGPEYGVQSGAVLNIVTKGNPREGLNAFISADASYRRRVSEGGRLRLNYNKDNKRSYIAYQIFDNRRIESLTTTLGADTTSTSPHRGQAMQAGFEWQISPQQLFDIRLHGSLSDEHIDYSRGYHTDMRRMVGAVNLYHTLSADRWAWKSYADYTSSSNHRTYSHSDSELQDRYHYLRLSTNYTYRFTPSLLGLLGVTQNNIWFATQAPTASSGVNERYYESNSSAYVTLRYHKGALDSYGGVQLNYDHRTSQAQGTRLLSDQAVRWQPYLNVAYDIARNHRLALSLQTYYQRPALRDLMPYASYAGFLYRVGNDRLQSSMRHNLALNYSYRRAAMLEVNLSNEQRPIVEYLTPYQGGYAITKGNLDYSRYLRIVAGAPIPIIYRDNGLQWIVTTYLAWHLQRDKGTIDRSECDRTFHAYYLQHKQSLNLPAQWYLDAQVTYYSPLFVGVYKTQSQWWINLSISKRIASWKLSLSCYDLLNSNVARGEIMGLSQPIAFVQDWYSPKVTLSISCTLGNKRLKSSSRQTINSESRLTDSANEGLSFSKP</sequence>
<evidence type="ECO:0000259" key="2">
    <source>
        <dbReference type="Pfam" id="PF14905"/>
    </source>
</evidence>